<feature type="region of interest" description="Disordered" evidence="2">
    <location>
        <begin position="332"/>
        <end position="391"/>
    </location>
</feature>
<feature type="compositionally biased region" description="Low complexity" evidence="2">
    <location>
        <begin position="336"/>
        <end position="346"/>
    </location>
</feature>
<dbReference type="InParanoid" id="M4BDY3"/>
<dbReference type="InterPro" id="IPR052462">
    <property type="entry name" value="SLIRP/GR-RBP-like"/>
</dbReference>
<evidence type="ECO:0000256" key="1">
    <source>
        <dbReference type="ARBA" id="ARBA00022884"/>
    </source>
</evidence>
<reference evidence="5" key="1">
    <citation type="journal article" date="2010" name="Science">
        <title>Signatures of adaptation to obligate biotrophy in the Hyaloperonospora arabidopsidis genome.</title>
        <authorList>
            <person name="Baxter L."/>
            <person name="Tripathy S."/>
            <person name="Ishaque N."/>
            <person name="Boot N."/>
            <person name="Cabral A."/>
            <person name="Kemen E."/>
            <person name="Thines M."/>
            <person name="Ah-Fong A."/>
            <person name="Anderson R."/>
            <person name="Badejoko W."/>
            <person name="Bittner-Eddy P."/>
            <person name="Boore J.L."/>
            <person name="Chibucos M.C."/>
            <person name="Coates M."/>
            <person name="Dehal P."/>
            <person name="Delehaunty K."/>
            <person name="Dong S."/>
            <person name="Downton P."/>
            <person name="Dumas B."/>
            <person name="Fabro G."/>
            <person name="Fronick C."/>
            <person name="Fuerstenberg S.I."/>
            <person name="Fulton L."/>
            <person name="Gaulin E."/>
            <person name="Govers F."/>
            <person name="Hughes L."/>
            <person name="Humphray S."/>
            <person name="Jiang R.H."/>
            <person name="Judelson H."/>
            <person name="Kamoun S."/>
            <person name="Kyung K."/>
            <person name="Meijer H."/>
            <person name="Minx P."/>
            <person name="Morris P."/>
            <person name="Nelson J."/>
            <person name="Phuntumart V."/>
            <person name="Qutob D."/>
            <person name="Rehmany A."/>
            <person name="Rougon-Cardoso A."/>
            <person name="Ryden P."/>
            <person name="Torto-Alalibo T."/>
            <person name="Studholme D."/>
            <person name="Wang Y."/>
            <person name="Win J."/>
            <person name="Wood J."/>
            <person name="Clifton S.W."/>
            <person name="Rogers J."/>
            <person name="Van den Ackerveken G."/>
            <person name="Jones J.D."/>
            <person name="McDowell J.M."/>
            <person name="Beynon J."/>
            <person name="Tyler B.M."/>
        </authorList>
    </citation>
    <scope>NUCLEOTIDE SEQUENCE [LARGE SCALE GENOMIC DNA]</scope>
    <source>
        <strain evidence="5">Emoy2</strain>
    </source>
</reference>
<organism evidence="4 5">
    <name type="scientific">Hyaloperonospora arabidopsidis (strain Emoy2)</name>
    <name type="common">Downy mildew agent</name>
    <name type="synonym">Peronospora arabidopsidis</name>
    <dbReference type="NCBI Taxonomy" id="559515"/>
    <lineage>
        <taxon>Eukaryota</taxon>
        <taxon>Sar</taxon>
        <taxon>Stramenopiles</taxon>
        <taxon>Oomycota</taxon>
        <taxon>Peronosporomycetes</taxon>
        <taxon>Peronosporales</taxon>
        <taxon>Peronosporaceae</taxon>
        <taxon>Hyaloperonospora</taxon>
    </lineage>
</organism>
<feature type="region of interest" description="Disordered" evidence="2">
    <location>
        <begin position="124"/>
        <end position="147"/>
    </location>
</feature>
<dbReference type="eggNOG" id="ENOG502RZKZ">
    <property type="taxonomic scope" value="Eukaryota"/>
</dbReference>
<feature type="domain" description="RRM" evidence="3">
    <location>
        <begin position="27"/>
        <end position="93"/>
    </location>
</feature>
<dbReference type="Gene3D" id="3.30.70.330">
    <property type="match status" value="2"/>
</dbReference>
<feature type="compositionally biased region" description="Basic residues" evidence="2">
    <location>
        <begin position="906"/>
        <end position="917"/>
    </location>
</feature>
<dbReference type="EnsemblProtists" id="HpaT804501">
    <property type="protein sequence ID" value="HpaP804501"/>
    <property type="gene ID" value="HpaG804501"/>
</dbReference>
<feature type="compositionally biased region" description="Low complexity" evidence="2">
    <location>
        <begin position="355"/>
        <end position="364"/>
    </location>
</feature>
<keyword evidence="1" id="KW-0694">RNA-binding</keyword>
<dbReference type="SMART" id="SM00360">
    <property type="entry name" value="RRM"/>
    <property type="match status" value="1"/>
</dbReference>
<dbReference type="AlphaFoldDB" id="M4BDY3"/>
<dbReference type="PANTHER" id="PTHR48027">
    <property type="entry name" value="HETEROGENEOUS NUCLEAR RIBONUCLEOPROTEIN 87F-RELATED"/>
    <property type="match status" value="1"/>
</dbReference>
<dbReference type="STRING" id="559515.M4BDY3"/>
<protein>
    <recommendedName>
        <fullName evidence="3">RRM domain-containing protein</fullName>
    </recommendedName>
</protein>
<dbReference type="Proteomes" id="UP000011713">
    <property type="component" value="Unassembled WGS sequence"/>
</dbReference>
<feature type="region of interest" description="Disordered" evidence="2">
    <location>
        <begin position="906"/>
        <end position="942"/>
    </location>
</feature>
<sequence length="942" mass="104081">MNNADAPSSVTRTTATTTDPQYLDHPRLFVVCGRSCKMDELRALFSTCGLIKHLHLALDRSKKSRYEDPEDAFAAIDTLDHMKLDDGHILKVTVAKERPVSGNGKVKRDQHARLDLDEKIEGVRQQEDDGGIEARLPGKRQRSSPPVVALPLGSSRATPVLDNQQLRICQLGVVNATSEKTETSLVREKHVLTADVCKDELVVPEEDQIQVEQVMCAMLVAVEKREVPNKTNDDLLAMYLRVGSTLDQVKRQRKDENCKIVRPGLNEVSKEGKSTNSLAPSVRSGPLVPTPMKIRKVLSDALQRADGVATRNGGAMPPHNVKQHLRRRRQSLEIAGSSTEDTSDGSGIRRKRSNTTTSPSPTQTAHVHTKFKALPPVEKPSDRSDVGLSPDATNAKVTLKKLCKRQSSENGIEGLYRSTKQRATEDRRDHDSFVVDRRQDWPATTKLEKSCVHDRSIKLESESKPAEPVHTKLFFTSTYKGDEDPERPEFMTREKPAQFHAGTALKCTSTSQSGHPLAKKPEPPISAILPSAGKDRLWVFLMYDRFLTTHMLSSVVSSLSGMEFMDIEVVKSTGETQGIAFVKFDSDTNATQAAHQLHQLELPLGSGKFLQAIAVQAPSLFSPSHESNSTSTQRLERTAVERAVLRSFEDTDLRVVEARFAHLMRSTEHSGTGEDQYFHHYSRIPSPGDATMGNQQSPMAAGVYTHSDGLQLGSSAGLEYHPMQLMTYPSPPSHQYFHPYTSLGPGHWQQLAQHQGFGGNAPGWTETAPYYQDGTQQYPFACTPDQELTFPVPHDSNNMRRVEDSITAPLKPRYPRALSEQVGVEGTNSKCSNYTSRSIHVSTSEPLELVSLVSALQKCPGLVSFAKSVGAESDRTSYTVDFSNEAQASEALCKLDGTLCRGQKLRVAKHTSTRHRGTGGGGKPRSGSGRRKRQRVDPRNRK</sequence>
<accession>M4BDY3</accession>
<keyword evidence="5" id="KW-1185">Reference proteome</keyword>
<evidence type="ECO:0000313" key="4">
    <source>
        <dbReference type="EnsemblProtists" id="HpaP804501"/>
    </source>
</evidence>
<reference evidence="4" key="2">
    <citation type="submission" date="2015-06" db="UniProtKB">
        <authorList>
            <consortium name="EnsemblProtists"/>
        </authorList>
    </citation>
    <scope>IDENTIFICATION</scope>
    <source>
        <strain evidence="4">Emoy2</strain>
    </source>
</reference>
<dbReference type="VEuPathDB" id="FungiDB:HpaG804501"/>
<dbReference type="OMA" id="WINTASC"/>
<name>M4BDY3_HYAAE</name>
<evidence type="ECO:0000256" key="2">
    <source>
        <dbReference type="SAM" id="MobiDB-lite"/>
    </source>
</evidence>
<proteinExistence type="predicted"/>
<evidence type="ECO:0000259" key="3">
    <source>
        <dbReference type="SMART" id="SM00360"/>
    </source>
</evidence>
<dbReference type="EMBL" id="JH598169">
    <property type="status" value="NOT_ANNOTATED_CDS"/>
    <property type="molecule type" value="Genomic_DNA"/>
</dbReference>
<dbReference type="InterPro" id="IPR000504">
    <property type="entry name" value="RRM_dom"/>
</dbReference>
<feature type="region of interest" description="Disordered" evidence="2">
    <location>
        <begin position="269"/>
        <end position="289"/>
    </location>
</feature>
<dbReference type="CDD" id="cd00590">
    <property type="entry name" value="RRM_SF"/>
    <property type="match status" value="1"/>
</dbReference>
<dbReference type="InterPro" id="IPR035979">
    <property type="entry name" value="RBD_domain_sf"/>
</dbReference>
<dbReference type="InterPro" id="IPR012677">
    <property type="entry name" value="Nucleotide-bd_a/b_plait_sf"/>
</dbReference>
<dbReference type="GO" id="GO:0003723">
    <property type="term" value="F:RNA binding"/>
    <property type="evidence" value="ECO:0007669"/>
    <property type="project" value="UniProtKB-KW"/>
</dbReference>
<evidence type="ECO:0000313" key="5">
    <source>
        <dbReference type="Proteomes" id="UP000011713"/>
    </source>
</evidence>
<dbReference type="SUPFAM" id="SSF54928">
    <property type="entry name" value="RNA-binding domain, RBD"/>
    <property type="match status" value="2"/>
</dbReference>
<dbReference type="HOGENOM" id="CLU_297277_0_0_1"/>